<feature type="domain" description="HTH cro/C1-type" evidence="2">
    <location>
        <begin position="29"/>
        <end position="69"/>
    </location>
</feature>
<dbReference type="InterPro" id="IPR013430">
    <property type="entry name" value="Toxin_antidote_HigA"/>
</dbReference>
<dbReference type="PANTHER" id="PTHR36924:SF1">
    <property type="entry name" value="ANTITOXIN HIGA-1"/>
    <property type="match status" value="1"/>
</dbReference>
<dbReference type="InterPro" id="IPR001387">
    <property type="entry name" value="Cro/C1-type_HTH"/>
</dbReference>
<dbReference type="GO" id="GO:0003677">
    <property type="term" value="F:DNA binding"/>
    <property type="evidence" value="ECO:0007669"/>
    <property type="project" value="UniProtKB-KW"/>
</dbReference>
<reference evidence="3" key="1">
    <citation type="submission" date="2012-01" db="EMBL/GenBank/DDBJ databases">
        <title>The Genome Sequence of Treponema denticola H-22.</title>
        <authorList>
            <consortium name="The Broad Institute Genome Sequencing Platform"/>
            <person name="Earl A."/>
            <person name="Ward D."/>
            <person name="Feldgarden M."/>
            <person name="Gevers D."/>
            <person name="Blanton J.M."/>
            <person name="Fenno C.J."/>
            <person name="Baranova O.V."/>
            <person name="Mathney J."/>
            <person name="Dewhirst F.E."/>
            <person name="Izard J."/>
            <person name="Young S.K."/>
            <person name="Zeng Q."/>
            <person name="Gargeya S."/>
            <person name="Fitzgerald M."/>
            <person name="Haas B."/>
            <person name="Abouelleil A."/>
            <person name="Alvarado L."/>
            <person name="Arachchi H.M."/>
            <person name="Berlin A."/>
            <person name="Chapman S.B."/>
            <person name="Gearin G."/>
            <person name="Goldberg J."/>
            <person name="Griggs A."/>
            <person name="Gujja S."/>
            <person name="Hansen M."/>
            <person name="Heiman D."/>
            <person name="Howarth C."/>
            <person name="Larimer J."/>
            <person name="Lui A."/>
            <person name="MacDonald P.J.P."/>
            <person name="McCowen C."/>
            <person name="Montmayeur A."/>
            <person name="Murphy C."/>
            <person name="Neiman D."/>
            <person name="Pearson M."/>
            <person name="Priest M."/>
            <person name="Roberts A."/>
            <person name="Saif S."/>
            <person name="Shea T."/>
            <person name="Sisk P."/>
            <person name="Stolte C."/>
            <person name="Sykes S."/>
            <person name="Wortman J."/>
            <person name="Nusbaum C."/>
            <person name="Birren B."/>
        </authorList>
    </citation>
    <scope>NUCLEOTIDE SEQUENCE [LARGE SCALE GENOMIC DNA]</scope>
    <source>
        <strain evidence="3">H-22</strain>
    </source>
</reference>
<dbReference type="PATRIC" id="fig|999432.5.peg.402"/>
<dbReference type="RefSeq" id="WP_002679295.1">
    <property type="nucleotide sequence ID" value="NZ_CM001795.1"/>
</dbReference>
<organism evidence="3">
    <name type="scientific">Treponema denticola H-22</name>
    <dbReference type="NCBI Taxonomy" id="999432"/>
    <lineage>
        <taxon>Bacteria</taxon>
        <taxon>Pseudomonadati</taxon>
        <taxon>Spirochaetota</taxon>
        <taxon>Spirochaetia</taxon>
        <taxon>Spirochaetales</taxon>
        <taxon>Treponemataceae</taxon>
        <taxon>Treponema</taxon>
    </lineage>
</organism>
<dbReference type="CDD" id="cd00093">
    <property type="entry name" value="HTH_XRE"/>
    <property type="match status" value="1"/>
</dbReference>
<dbReference type="PROSITE" id="PS50943">
    <property type="entry name" value="HTH_CROC1"/>
    <property type="match status" value="1"/>
</dbReference>
<proteinExistence type="predicted"/>
<sequence>MSKLIPTPTIGEILNEEFLKPLDISAYRLAKDIAVPVSRIQDILKNKRKITADTSLRFAKYFNVSDDFFINIQTEIDIRNEKVKLEQTIKNIKPIPIFVN</sequence>
<dbReference type="SUPFAM" id="SSF47413">
    <property type="entry name" value="lambda repressor-like DNA-binding domains"/>
    <property type="match status" value="1"/>
</dbReference>
<protein>
    <submittedName>
        <fullName evidence="3">HigA family addiction module antidote protein</fullName>
    </submittedName>
</protein>
<dbReference type="GeneID" id="2740851"/>
<evidence type="ECO:0000256" key="1">
    <source>
        <dbReference type="ARBA" id="ARBA00023125"/>
    </source>
</evidence>
<evidence type="ECO:0000259" key="2">
    <source>
        <dbReference type="PROSITE" id="PS50943"/>
    </source>
</evidence>
<dbReference type="InterPro" id="IPR010982">
    <property type="entry name" value="Lambda_DNA-bd_dom_sf"/>
</dbReference>
<comment type="caution">
    <text evidence="3">The sequence shown here is derived from an EMBL/GenBank/DDBJ whole genome shotgun (WGS) entry which is preliminary data.</text>
</comment>
<dbReference type="EMBL" id="AGDV01000001">
    <property type="protein sequence ID" value="EMB36197.1"/>
    <property type="molecule type" value="Genomic_DNA"/>
</dbReference>
<dbReference type="AlphaFoldDB" id="A0A0E2E9S5"/>
<dbReference type="HOGENOM" id="CLU_140230_5_2_12"/>
<dbReference type="Pfam" id="PF01381">
    <property type="entry name" value="HTH_3"/>
    <property type="match status" value="1"/>
</dbReference>
<dbReference type="Proteomes" id="UP000011705">
    <property type="component" value="Chromosome"/>
</dbReference>
<evidence type="ECO:0000313" key="3">
    <source>
        <dbReference type="EMBL" id="EMB36197.1"/>
    </source>
</evidence>
<accession>A0A0E2E9S5</accession>
<dbReference type="PANTHER" id="PTHR36924">
    <property type="entry name" value="ANTITOXIN HIGA-1"/>
    <property type="match status" value="1"/>
</dbReference>
<dbReference type="SMART" id="SM00530">
    <property type="entry name" value="HTH_XRE"/>
    <property type="match status" value="1"/>
</dbReference>
<dbReference type="NCBIfam" id="TIGR02607">
    <property type="entry name" value="antidote_HigA"/>
    <property type="match status" value="1"/>
</dbReference>
<name>A0A0E2E9S5_TREDN</name>
<dbReference type="Gene3D" id="1.10.260.40">
    <property type="entry name" value="lambda repressor-like DNA-binding domains"/>
    <property type="match status" value="1"/>
</dbReference>
<gene>
    <name evidence="3" type="ORF">HMPREF9726_00389</name>
</gene>
<keyword evidence="1" id="KW-0238">DNA-binding</keyword>